<dbReference type="EMBL" id="WSZM01000485">
    <property type="protein sequence ID" value="KAF4032471.1"/>
    <property type="molecule type" value="Genomic_DNA"/>
</dbReference>
<evidence type="ECO:0000256" key="1">
    <source>
        <dbReference type="SAM" id="Phobius"/>
    </source>
</evidence>
<proteinExistence type="predicted"/>
<keyword evidence="3" id="KW-0418">Kinase</keyword>
<accession>A0A833T290</accession>
<keyword evidence="3" id="KW-0808">Transferase</keyword>
<dbReference type="Gene3D" id="3.30.200.20">
    <property type="entry name" value="Phosphorylase Kinase, domain 1"/>
    <property type="match status" value="1"/>
</dbReference>
<dbReference type="CDD" id="cd13999">
    <property type="entry name" value="STKc_MAP3K-like"/>
    <property type="match status" value="1"/>
</dbReference>
<feature type="transmembrane region" description="Helical" evidence="1">
    <location>
        <begin position="309"/>
        <end position="331"/>
    </location>
</feature>
<comment type="caution">
    <text evidence="3">The sequence shown here is derived from an EMBL/GenBank/DDBJ whole genome shotgun (WGS) entry which is preliminary data.</text>
</comment>
<dbReference type="SUPFAM" id="SSF56112">
    <property type="entry name" value="Protein kinase-like (PK-like)"/>
    <property type="match status" value="1"/>
</dbReference>
<dbReference type="SMART" id="SM00220">
    <property type="entry name" value="S_TKc"/>
    <property type="match status" value="1"/>
</dbReference>
<organism evidence="3 4">
    <name type="scientific">Phytophthora infestans</name>
    <name type="common">Potato late blight agent</name>
    <name type="synonym">Botrytis infestans</name>
    <dbReference type="NCBI Taxonomy" id="4787"/>
    <lineage>
        <taxon>Eukaryota</taxon>
        <taxon>Sar</taxon>
        <taxon>Stramenopiles</taxon>
        <taxon>Oomycota</taxon>
        <taxon>Peronosporomycetes</taxon>
        <taxon>Peronosporales</taxon>
        <taxon>Peronosporaceae</taxon>
        <taxon>Phytophthora</taxon>
    </lineage>
</organism>
<protein>
    <submittedName>
        <fullName evidence="3">Protein kinase domain</fullName>
    </submittedName>
</protein>
<dbReference type="Gene3D" id="1.10.510.10">
    <property type="entry name" value="Transferase(Phosphotransferase) domain 1"/>
    <property type="match status" value="1"/>
</dbReference>
<sequence length="694" mass="75760">MQIPPMPAAKLLIIPRIATTMKRVKRVTAFAVALAIPSSMVRGHTIRLRSLESTSPLPSGLSFAFDGTNSDIAQQLYVRHKAGDTDIIFSLSSVPTGVANRLADLNIQFSDLPGLVQRAVLWDTGFALSPSNEAVQIWTMDDYTMANIAVPKEEVSGEGCTFKNCTQPNNALAYYTLICSGAQMVNVSRCVADTFVDSAATSYLGSMWSVGGDPDMIPYIRLRDHSWVDPVTEVSYSVYAVHTTSVADDPAWNVCPADDGYGAVTVPCHRRDEFTDREMEAMNTPTGSAWVAKWLEEEFAQGSGFDTLLLIPIISGAVVFVAVIGVGWFYWKRKEEHKIDETVSTTCDLAAVSPQYMSGSTVPLPKYTSGTPDPALRPTVMTTQGSFLSTYESAGSCRTLKILLRSQHLTEKRMPYESIAYQQALSKGSSGEVWLCEHNGQQVAIKRLLQNKQQKAENVQAFAEEIELTASLDHPHVVSFIGVAWNTLNNLVMVLEYVPMGSLQTYLDQNADLLSWARDKIHMAVGIAQALDYLHGHTPSLIHRDLKSTNILLTHMLEPKLIDFGVSRGTADLTMTAGVGTPYWTAPEILEGKRYTEQADIYSFGVVLSELDTGKIPYHDALTGAGGRVKPVQILQDVVSGALRPTFSSDCPPRILRVGSACLAQDPATRPTAQQLVSELVGKEKSGGAEHYAL</sequence>
<evidence type="ECO:0000259" key="2">
    <source>
        <dbReference type="PROSITE" id="PS50011"/>
    </source>
</evidence>
<keyword evidence="4" id="KW-1185">Reference proteome</keyword>
<name>A0A833T290_PHYIN</name>
<dbReference type="Proteomes" id="UP000602510">
    <property type="component" value="Unassembled WGS sequence"/>
</dbReference>
<reference evidence="3" key="1">
    <citation type="submission" date="2020-04" db="EMBL/GenBank/DDBJ databases">
        <title>Hybrid Assembly of Korean Phytophthora infestans isolates.</title>
        <authorList>
            <person name="Prokchorchik M."/>
            <person name="Lee Y."/>
            <person name="Seo J."/>
            <person name="Cho J.-H."/>
            <person name="Park Y.-E."/>
            <person name="Jang D.-C."/>
            <person name="Im J.-S."/>
            <person name="Choi J.-G."/>
            <person name="Park H.-J."/>
            <person name="Lee G.-B."/>
            <person name="Lee Y.-G."/>
            <person name="Hong S.-Y."/>
            <person name="Cho K."/>
            <person name="Sohn K.H."/>
        </authorList>
    </citation>
    <scope>NUCLEOTIDE SEQUENCE</scope>
    <source>
        <strain evidence="3">KR_1_A1</strain>
    </source>
</reference>
<dbReference type="InterPro" id="IPR051681">
    <property type="entry name" value="Ser/Thr_Kinases-Pseudokinases"/>
</dbReference>
<evidence type="ECO:0000313" key="3">
    <source>
        <dbReference type="EMBL" id="KAF4032471.1"/>
    </source>
</evidence>
<dbReference type="InterPro" id="IPR000719">
    <property type="entry name" value="Prot_kinase_dom"/>
</dbReference>
<dbReference type="PROSITE" id="PS00108">
    <property type="entry name" value="PROTEIN_KINASE_ST"/>
    <property type="match status" value="1"/>
</dbReference>
<keyword evidence="1" id="KW-0812">Transmembrane</keyword>
<evidence type="ECO:0000313" key="4">
    <source>
        <dbReference type="Proteomes" id="UP000602510"/>
    </source>
</evidence>
<dbReference type="PROSITE" id="PS50011">
    <property type="entry name" value="PROTEIN_KINASE_DOM"/>
    <property type="match status" value="1"/>
</dbReference>
<dbReference type="InterPro" id="IPR011009">
    <property type="entry name" value="Kinase-like_dom_sf"/>
</dbReference>
<dbReference type="GO" id="GO:0004674">
    <property type="term" value="F:protein serine/threonine kinase activity"/>
    <property type="evidence" value="ECO:0007669"/>
    <property type="project" value="TreeGrafter"/>
</dbReference>
<dbReference type="PANTHER" id="PTHR44329">
    <property type="entry name" value="SERINE/THREONINE-PROTEIN KINASE TNNI3K-RELATED"/>
    <property type="match status" value="1"/>
</dbReference>
<dbReference type="Pfam" id="PF00069">
    <property type="entry name" value="Pkinase"/>
    <property type="match status" value="1"/>
</dbReference>
<feature type="domain" description="Protein kinase" evidence="2">
    <location>
        <begin position="419"/>
        <end position="694"/>
    </location>
</feature>
<keyword evidence="1" id="KW-0472">Membrane</keyword>
<dbReference type="AlphaFoldDB" id="A0A833T290"/>
<dbReference type="InterPro" id="IPR008271">
    <property type="entry name" value="Ser/Thr_kinase_AS"/>
</dbReference>
<keyword evidence="1" id="KW-1133">Transmembrane helix</keyword>
<gene>
    <name evidence="3" type="ORF">GN244_ATG15633</name>
</gene>
<dbReference type="GO" id="GO:0005524">
    <property type="term" value="F:ATP binding"/>
    <property type="evidence" value="ECO:0007669"/>
    <property type="project" value="InterPro"/>
</dbReference>
<dbReference type="PANTHER" id="PTHR44329:SF214">
    <property type="entry name" value="PROTEIN KINASE DOMAIN-CONTAINING PROTEIN"/>
    <property type="match status" value="1"/>
</dbReference>